<dbReference type="AlphaFoldDB" id="A0AAN6U9E7"/>
<name>A0AAN6U9E7_9PEZI</name>
<reference evidence="1" key="1">
    <citation type="journal article" date="2023" name="Mol. Phylogenet. Evol.">
        <title>Genome-scale phylogeny and comparative genomics of the fungal order Sordariales.</title>
        <authorList>
            <person name="Hensen N."/>
            <person name="Bonometti L."/>
            <person name="Westerberg I."/>
            <person name="Brannstrom I.O."/>
            <person name="Guillou S."/>
            <person name="Cros-Aarteil S."/>
            <person name="Calhoun S."/>
            <person name="Haridas S."/>
            <person name="Kuo A."/>
            <person name="Mondo S."/>
            <person name="Pangilinan J."/>
            <person name="Riley R."/>
            <person name="LaButti K."/>
            <person name="Andreopoulos B."/>
            <person name="Lipzen A."/>
            <person name="Chen C."/>
            <person name="Yan M."/>
            <person name="Daum C."/>
            <person name="Ng V."/>
            <person name="Clum A."/>
            <person name="Steindorff A."/>
            <person name="Ohm R.A."/>
            <person name="Martin F."/>
            <person name="Silar P."/>
            <person name="Natvig D.O."/>
            <person name="Lalanne C."/>
            <person name="Gautier V."/>
            <person name="Ament-Velasquez S.L."/>
            <person name="Kruys A."/>
            <person name="Hutchinson M.I."/>
            <person name="Powell A.J."/>
            <person name="Barry K."/>
            <person name="Miller A.N."/>
            <person name="Grigoriev I.V."/>
            <person name="Debuchy R."/>
            <person name="Gladieux P."/>
            <person name="Hiltunen Thoren M."/>
            <person name="Johannesson H."/>
        </authorList>
    </citation>
    <scope>NUCLEOTIDE SEQUENCE</scope>
    <source>
        <strain evidence="1">CBS 731.68</strain>
    </source>
</reference>
<reference evidence="1" key="2">
    <citation type="submission" date="2023-05" db="EMBL/GenBank/DDBJ databases">
        <authorList>
            <consortium name="Lawrence Berkeley National Laboratory"/>
            <person name="Steindorff A."/>
            <person name="Hensen N."/>
            <person name="Bonometti L."/>
            <person name="Westerberg I."/>
            <person name="Brannstrom I.O."/>
            <person name="Guillou S."/>
            <person name="Cros-Aarteil S."/>
            <person name="Calhoun S."/>
            <person name="Haridas S."/>
            <person name="Kuo A."/>
            <person name="Mondo S."/>
            <person name="Pangilinan J."/>
            <person name="Riley R."/>
            <person name="Labutti K."/>
            <person name="Andreopoulos B."/>
            <person name="Lipzen A."/>
            <person name="Chen C."/>
            <person name="Yanf M."/>
            <person name="Daum C."/>
            <person name="Ng V."/>
            <person name="Clum A."/>
            <person name="Ohm R."/>
            <person name="Martin F."/>
            <person name="Silar P."/>
            <person name="Natvig D."/>
            <person name="Lalanne C."/>
            <person name="Gautier V."/>
            <person name="Ament-Velasquez S.L."/>
            <person name="Kruys A."/>
            <person name="Hutchinson M.I."/>
            <person name="Powell A.J."/>
            <person name="Barry K."/>
            <person name="Miller A.N."/>
            <person name="Grigoriev I.V."/>
            <person name="Debuchy R."/>
            <person name="Gladieux P."/>
            <person name="Thoren M.H."/>
            <person name="Johannesson H."/>
        </authorList>
    </citation>
    <scope>NUCLEOTIDE SEQUENCE</scope>
    <source>
        <strain evidence="1">CBS 731.68</strain>
    </source>
</reference>
<comment type="caution">
    <text evidence="1">The sequence shown here is derived from an EMBL/GenBank/DDBJ whole genome shotgun (WGS) entry which is preliminary data.</text>
</comment>
<organism evidence="1 2">
    <name type="scientific">Parathielavia appendiculata</name>
    <dbReference type="NCBI Taxonomy" id="2587402"/>
    <lineage>
        <taxon>Eukaryota</taxon>
        <taxon>Fungi</taxon>
        <taxon>Dikarya</taxon>
        <taxon>Ascomycota</taxon>
        <taxon>Pezizomycotina</taxon>
        <taxon>Sordariomycetes</taxon>
        <taxon>Sordariomycetidae</taxon>
        <taxon>Sordariales</taxon>
        <taxon>Chaetomiaceae</taxon>
        <taxon>Parathielavia</taxon>
    </lineage>
</organism>
<protein>
    <submittedName>
        <fullName evidence="1">Uncharacterized protein</fullName>
    </submittedName>
</protein>
<keyword evidence="2" id="KW-1185">Reference proteome</keyword>
<evidence type="ECO:0000313" key="2">
    <source>
        <dbReference type="Proteomes" id="UP001302602"/>
    </source>
</evidence>
<sequence>MTLLRFAALWRAESWIYDWRPNPHRLVPAALIRPGRQRQQLSAKGHTAGGSSPYMLPVLALRPNAEQDNRDVVWECLPGLSGCESAQQTIGCWSTGMLCGEIPAAHDQLNRESTGMEPEGERKCDTRVPGAAYTPDLLALIEVRFCWLREQGDPAATVFGSPCATFRLI</sequence>
<dbReference type="Proteomes" id="UP001302602">
    <property type="component" value="Unassembled WGS sequence"/>
</dbReference>
<dbReference type="RefSeq" id="XP_062652350.1">
    <property type="nucleotide sequence ID" value="XM_062786687.1"/>
</dbReference>
<proteinExistence type="predicted"/>
<accession>A0AAN6U9E7</accession>
<dbReference type="EMBL" id="MU853223">
    <property type="protein sequence ID" value="KAK4128579.1"/>
    <property type="molecule type" value="Genomic_DNA"/>
</dbReference>
<dbReference type="GeneID" id="87823455"/>
<gene>
    <name evidence="1" type="ORF">N657DRAFT_30086</name>
</gene>
<evidence type="ECO:0000313" key="1">
    <source>
        <dbReference type="EMBL" id="KAK4128579.1"/>
    </source>
</evidence>